<feature type="coiled-coil region" evidence="6">
    <location>
        <begin position="183"/>
        <end position="213"/>
    </location>
</feature>
<dbReference type="Pfam" id="PF03343">
    <property type="entry name" value="SART-1"/>
    <property type="match status" value="1"/>
</dbReference>
<dbReference type="OrthoDB" id="5583at2759"/>
<dbReference type="KEGG" id="ame:409347"/>
<evidence type="ECO:0000256" key="5">
    <source>
        <dbReference type="ARBA" id="ARBA00023242"/>
    </source>
</evidence>
<dbReference type="GeneID" id="409347"/>
<keyword evidence="6" id="KW-0175">Coiled coil</keyword>
<dbReference type="InterPro" id="IPR005011">
    <property type="entry name" value="SNU66/SART1"/>
</dbReference>
<accession>A0A8B9AZ27</accession>
<dbReference type="GO" id="GO:0046540">
    <property type="term" value="C:U4/U6 x U5 tri-snRNP complex"/>
    <property type="evidence" value="ECO:0007669"/>
    <property type="project" value="InterPro"/>
</dbReference>
<feature type="compositionally biased region" description="Basic residues" evidence="7">
    <location>
        <begin position="36"/>
        <end position="47"/>
    </location>
</feature>
<dbReference type="PANTHER" id="PTHR14152">
    <property type="entry name" value="SQUAMOUS CELL CARCINOMA ANTIGEN RECOGNISED BY CYTOTOXIC T LYMPHOCYTES"/>
    <property type="match status" value="1"/>
</dbReference>
<name>A0A7M7TF02_APIME</name>
<proteinExistence type="inferred from homology"/>
<feature type="region of interest" description="Disordered" evidence="7">
    <location>
        <begin position="724"/>
        <end position="743"/>
    </location>
</feature>
<dbReference type="PANTHER" id="PTHR14152:SF5">
    <property type="entry name" value="U4_U6.U5 TRI-SNRNP-ASSOCIATED PROTEIN 1"/>
    <property type="match status" value="1"/>
</dbReference>
<evidence type="ECO:0000313" key="8">
    <source>
        <dbReference type="EnsemblMetazoa" id="XP_392863"/>
    </source>
</evidence>
<comment type="subcellular location">
    <subcellularLocation>
        <location evidence="1">Nucleus</location>
    </subcellularLocation>
</comment>
<gene>
    <name evidence="10" type="primary">LOC409347</name>
</gene>
<evidence type="ECO:0000256" key="2">
    <source>
        <dbReference type="ARBA" id="ARBA00006076"/>
    </source>
</evidence>
<sequence>MGSNKRHKTEKSRDTKKKRHRSRSRSYTPEREKSEKHRHHKKHRRKERKDYDSDVEIVNAPPPPKISKSSHPSTPPPPEISKQHSPSPSKGGTQTSLSIEETNKLRAKLGLKPLEIDNAPKDDPNKIKDDLGEFYHKPAPDVNEKLKTQKLKEKIGTQKQKRLIEANLAKVKSLGECDSDDDTKNWVDKSRRLEEEKKKAEERAKMLDQLDEEFGIGNLVKEEIHAARNLAYTEKNLKGLKVEHNIDKFEEGKTVILTLKDQEVLQEGEDVLVNVNITDEERYQRNILNRSKKPGYDAYDDDNFDEFGFPKKTILEKYDEEIEGEKKETFTLGINNIKDVKQNKLDYVKQRLANKRIESLHSAEPKLASEYYNEEELAKFKKPKKKVRKIRKKLKAEDLIPEDNDYLRDLGSRRSKRTDDIKDNDTLDVDDLGAPTEDLTGIKLEEDDKELELQLALKKAQRLKEWQSSSIEKVTETIKQEPASSEENQSGNIVLNATAEFCRTLGDIPTYGLAGNREENGQELMDFEMDGVKEEPPMNEEEDDGRGAWNTVHLDESTSEPVAMEAAILDAEPSLGHGVGGALKLAMSKGYLQKEDSSRPSASRFAHLQAQNYSIEDKTYGDDDKFGRRDRFNGPTSEFKEKEGFKPNVKLEYIDDDGHVLSAKEAFRYLSHKFHGKGPGKNKVEKRMKKAEQEVLMKRMSSTDTPLGTLNLLQAKQKETQSPYIVLSGSKQMQTTSISKSKH</sequence>
<evidence type="ECO:0000256" key="7">
    <source>
        <dbReference type="SAM" id="MobiDB-lite"/>
    </source>
</evidence>
<evidence type="ECO:0000256" key="3">
    <source>
        <dbReference type="ARBA" id="ARBA00022664"/>
    </source>
</evidence>
<protein>
    <submittedName>
        <fullName evidence="10">U4/U6.U5 tri-snRNP-associated protein 1</fullName>
    </submittedName>
</protein>
<organism evidence="8">
    <name type="scientific">Apis mellifera</name>
    <name type="common">Honeybee</name>
    <dbReference type="NCBI Taxonomy" id="7460"/>
    <lineage>
        <taxon>Eukaryota</taxon>
        <taxon>Metazoa</taxon>
        <taxon>Ecdysozoa</taxon>
        <taxon>Arthropoda</taxon>
        <taxon>Hexapoda</taxon>
        <taxon>Insecta</taxon>
        <taxon>Pterygota</taxon>
        <taxon>Neoptera</taxon>
        <taxon>Endopterygota</taxon>
        <taxon>Hymenoptera</taxon>
        <taxon>Apocrita</taxon>
        <taxon>Aculeata</taxon>
        <taxon>Apoidea</taxon>
        <taxon>Anthophila</taxon>
        <taxon>Apidae</taxon>
        <taxon>Apis</taxon>
    </lineage>
</organism>
<feature type="compositionally biased region" description="Basic and acidic residues" evidence="7">
    <location>
        <begin position="114"/>
        <end position="142"/>
    </location>
</feature>
<dbReference type="EnsemblMetazoa" id="XM_392863">
    <property type="protein sequence ID" value="XP_392863"/>
    <property type="gene ID" value="LOC409347"/>
</dbReference>
<dbReference type="RefSeq" id="XP_392863.3">
    <property type="nucleotide sequence ID" value="XM_392863.7"/>
</dbReference>
<dbReference type="Proteomes" id="UP000005203">
    <property type="component" value="Linkage group LG3"/>
</dbReference>
<evidence type="ECO:0000256" key="1">
    <source>
        <dbReference type="ARBA" id="ARBA00004123"/>
    </source>
</evidence>
<evidence type="ECO:0000313" key="10">
    <source>
        <dbReference type="RefSeq" id="XP_392863.3"/>
    </source>
</evidence>
<feature type="compositionally biased region" description="Polar residues" evidence="7">
    <location>
        <begin position="729"/>
        <end position="743"/>
    </location>
</feature>
<dbReference type="InterPro" id="IPR045347">
    <property type="entry name" value="HIND"/>
</dbReference>
<evidence type="ECO:0000313" key="9">
    <source>
        <dbReference type="Proteomes" id="UP000005203"/>
    </source>
</evidence>
<dbReference type="GO" id="GO:0000481">
    <property type="term" value="P:maturation of 5S rRNA"/>
    <property type="evidence" value="ECO:0007669"/>
    <property type="project" value="TreeGrafter"/>
</dbReference>
<dbReference type="GO" id="GO:0045292">
    <property type="term" value="P:mRNA cis splicing, via spliceosome"/>
    <property type="evidence" value="ECO:0007669"/>
    <property type="project" value="TreeGrafter"/>
</dbReference>
<evidence type="ECO:0000256" key="6">
    <source>
        <dbReference type="SAM" id="Coils"/>
    </source>
</evidence>
<feature type="compositionally biased region" description="Basic residues" evidence="7">
    <location>
        <begin position="1"/>
        <end position="24"/>
    </location>
</feature>
<reference evidence="10" key="2">
    <citation type="submission" date="2025-04" db="UniProtKB">
        <authorList>
            <consortium name="RefSeq"/>
        </authorList>
    </citation>
    <scope>IDENTIFICATION</scope>
    <source>
        <strain evidence="10">DH4</strain>
        <tissue evidence="10">Whole body</tissue>
    </source>
</reference>
<keyword evidence="5" id="KW-0539">Nucleus</keyword>
<dbReference type="Pfam" id="PF19252">
    <property type="entry name" value="HIND"/>
    <property type="match status" value="1"/>
</dbReference>
<feature type="region of interest" description="Disordered" evidence="7">
    <location>
        <begin position="1"/>
        <end position="142"/>
    </location>
</feature>
<evidence type="ECO:0000256" key="4">
    <source>
        <dbReference type="ARBA" id="ARBA00023187"/>
    </source>
</evidence>
<comment type="similarity">
    <text evidence="2">Belongs to the SNU66/SART1 family.</text>
</comment>
<keyword evidence="4" id="KW-0508">mRNA splicing</keyword>
<feature type="compositionally biased region" description="Polar residues" evidence="7">
    <location>
        <begin position="83"/>
        <end position="100"/>
    </location>
</feature>
<feature type="region of interest" description="Disordered" evidence="7">
    <location>
        <begin position="616"/>
        <end position="641"/>
    </location>
</feature>
<dbReference type="AlphaFoldDB" id="A0A7M7TF02"/>
<keyword evidence="3" id="KW-0507">mRNA processing</keyword>
<accession>A0A7M7TF02</accession>
<keyword evidence="9" id="KW-1185">Reference proteome</keyword>
<reference evidence="8" key="1">
    <citation type="submission" date="2021-01" db="UniProtKB">
        <authorList>
            <consortium name="EnsemblMetazoa"/>
        </authorList>
    </citation>
    <scope>IDENTIFICATION</scope>
    <source>
        <strain evidence="8">DH4</strain>
    </source>
</reference>